<accession>A0A2P4PXI0</accession>
<evidence type="ECO:0000313" key="3">
    <source>
        <dbReference type="Proteomes" id="UP000018888"/>
    </source>
</evidence>
<gene>
    <name evidence="2" type="ORF">GLOIN_2v1619353</name>
</gene>
<organism evidence="2 3">
    <name type="scientific">Rhizophagus irregularis (strain DAOM 181602 / DAOM 197198 / MUCL 43194)</name>
    <name type="common">Arbuscular mycorrhizal fungus</name>
    <name type="synonym">Glomus intraradices</name>
    <dbReference type="NCBI Taxonomy" id="747089"/>
    <lineage>
        <taxon>Eukaryota</taxon>
        <taxon>Fungi</taxon>
        <taxon>Fungi incertae sedis</taxon>
        <taxon>Mucoromycota</taxon>
        <taxon>Glomeromycotina</taxon>
        <taxon>Glomeromycetes</taxon>
        <taxon>Glomerales</taxon>
        <taxon>Glomeraceae</taxon>
        <taxon>Rhizophagus</taxon>
    </lineage>
</organism>
<feature type="transmembrane region" description="Helical" evidence="1">
    <location>
        <begin position="36"/>
        <end position="53"/>
    </location>
</feature>
<sequence length="67" mass="7917">MFHGLLLEIPPKYLSLVQIIENYKLIVLKNLLNCNLISLTMAVMILFILPLLYTKDILFLHMQIFRQ</sequence>
<keyword evidence="3" id="KW-1185">Reference proteome</keyword>
<comment type="caution">
    <text evidence="2">The sequence shown here is derived from an EMBL/GenBank/DDBJ whole genome shotgun (WGS) entry which is preliminary data.</text>
</comment>
<reference evidence="2 3" key="1">
    <citation type="journal article" date="2013" name="Proc. Natl. Acad. Sci. U.S.A.">
        <title>Genome of an arbuscular mycorrhizal fungus provides insight into the oldest plant symbiosis.</title>
        <authorList>
            <person name="Tisserant E."/>
            <person name="Malbreil M."/>
            <person name="Kuo A."/>
            <person name="Kohler A."/>
            <person name="Symeonidi A."/>
            <person name="Balestrini R."/>
            <person name="Charron P."/>
            <person name="Duensing N."/>
            <person name="Frei Dit Frey N."/>
            <person name="Gianinazzi-Pearson V."/>
            <person name="Gilbert L.B."/>
            <person name="Handa Y."/>
            <person name="Herr J.R."/>
            <person name="Hijri M."/>
            <person name="Koul R."/>
            <person name="Kawaguchi M."/>
            <person name="Krajinski F."/>
            <person name="Lammers P.J."/>
            <person name="Masclaux F.G."/>
            <person name="Murat C."/>
            <person name="Morin E."/>
            <person name="Ndikumana S."/>
            <person name="Pagni M."/>
            <person name="Petitpierre D."/>
            <person name="Requena N."/>
            <person name="Rosikiewicz P."/>
            <person name="Riley R."/>
            <person name="Saito K."/>
            <person name="San Clemente H."/>
            <person name="Shapiro H."/>
            <person name="van Tuinen D."/>
            <person name="Becard G."/>
            <person name="Bonfante P."/>
            <person name="Paszkowski U."/>
            <person name="Shachar-Hill Y.Y."/>
            <person name="Tuskan G.A."/>
            <person name="Young P.W."/>
            <person name="Sanders I.R."/>
            <person name="Henrissat B."/>
            <person name="Rensing S.A."/>
            <person name="Grigoriev I.V."/>
            <person name="Corradi N."/>
            <person name="Roux C."/>
            <person name="Martin F."/>
        </authorList>
    </citation>
    <scope>NUCLEOTIDE SEQUENCE [LARGE SCALE GENOMIC DNA]</scope>
    <source>
        <strain evidence="2 3">DAOM 197198</strain>
    </source>
</reference>
<protein>
    <submittedName>
        <fullName evidence="2">Uncharacterized protein</fullName>
    </submittedName>
</protein>
<proteinExistence type="predicted"/>
<dbReference type="EMBL" id="AUPC02000125">
    <property type="protein sequence ID" value="POG70094.1"/>
    <property type="molecule type" value="Genomic_DNA"/>
</dbReference>
<keyword evidence="1" id="KW-0812">Transmembrane</keyword>
<keyword evidence="1" id="KW-1133">Transmembrane helix</keyword>
<keyword evidence="1" id="KW-0472">Membrane</keyword>
<evidence type="ECO:0000256" key="1">
    <source>
        <dbReference type="SAM" id="Phobius"/>
    </source>
</evidence>
<reference evidence="2 3" key="2">
    <citation type="journal article" date="2018" name="New Phytol.">
        <title>High intraspecific genome diversity in the model arbuscular mycorrhizal symbiont Rhizophagus irregularis.</title>
        <authorList>
            <person name="Chen E.C.H."/>
            <person name="Morin E."/>
            <person name="Beaudet D."/>
            <person name="Noel J."/>
            <person name="Yildirir G."/>
            <person name="Ndikumana S."/>
            <person name="Charron P."/>
            <person name="St-Onge C."/>
            <person name="Giorgi J."/>
            <person name="Kruger M."/>
            <person name="Marton T."/>
            <person name="Ropars J."/>
            <person name="Grigoriev I.V."/>
            <person name="Hainaut M."/>
            <person name="Henrissat B."/>
            <person name="Roux C."/>
            <person name="Martin F."/>
            <person name="Corradi N."/>
        </authorList>
    </citation>
    <scope>NUCLEOTIDE SEQUENCE [LARGE SCALE GENOMIC DNA]</scope>
    <source>
        <strain evidence="2 3">DAOM 197198</strain>
    </source>
</reference>
<name>A0A2P4PXI0_RHIID</name>
<dbReference type="Proteomes" id="UP000018888">
    <property type="component" value="Unassembled WGS sequence"/>
</dbReference>
<dbReference type="AlphaFoldDB" id="A0A2P4PXI0"/>
<evidence type="ECO:0000313" key="2">
    <source>
        <dbReference type="EMBL" id="POG70094.1"/>
    </source>
</evidence>